<dbReference type="SUPFAM" id="SSF57196">
    <property type="entry name" value="EGF/Laminin"/>
    <property type="match status" value="1"/>
</dbReference>
<accession>A0A7R9M398</accession>
<name>A0A7R9M398_9ACAR</name>
<dbReference type="InterPro" id="IPR000203">
    <property type="entry name" value="GPS"/>
</dbReference>
<evidence type="ECO:0000313" key="18">
    <source>
        <dbReference type="Proteomes" id="UP000728032"/>
    </source>
</evidence>
<dbReference type="InterPro" id="IPR002126">
    <property type="entry name" value="Cadherin-like_dom"/>
</dbReference>
<evidence type="ECO:0000256" key="10">
    <source>
        <dbReference type="PROSITE-ProRule" id="PRU00076"/>
    </source>
</evidence>
<feature type="domain" description="G-protein coupled receptors family 2 profile 2" evidence="15">
    <location>
        <begin position="582"/>
        <end position="830"/>
    </location>
</feature>
<feature type="disulfide bond" evidence="10">
    <location>
        <begin position="251"/>
        <end position="260"/>
    </location>
</feature>
<evidence type="ECO:0000259" key="14">
    <source>
        <dbReference type="PROSITE" id="PS50221"/>
    </source>
</evidence>
<feature type="transmembrane region" description="Helical" evidence="12">
    <location>
        <begin position="806"/>
        <end position="828"/>
    </location>
</feature>
<protein>
    <submittedName>
        <fullName evidence="17">Uncharacterized protein</fullName>
    </submittedName>
</protein>
<evidence type="ECO:0000256" key="4">
    <source>
        <dbReference type="ARBA" id="ARBA00022692"/>
    </source>
</evidence>
<dbReference type="Proteomes" id="UP000728032">
    <property type="component" value="Unassembled WGS sequence"/>
</dbReference>
<dbReference type="PROSITE" id="PS50221">
    <property type="entry name" value="GAIN_B"/>
    <property type="match status" value="1"/>
</dbReference>
<feature type="domain" description="GAIN-B" evidence="14">
    <location>
        <begin position="403"/>
        <end position="575"/>
    </location>
</feature>
<feature type="transmembrane region" description="Helical" evidence="12">
    <location>
        <begin position="618"/>
        <end position="635"/>
    </location>
</feature>
<dbReference type="Gene3D" id="2.60.220.50">
    <property type="match status" value="1"/>
</dbReference>
<feature type="disulfide bond" evidence="10">
    <location>
        <begin position="229"/>
        <end position="239"/>
    </location>
</feature>
<dbReference type="Gene3D" id="2.60.40.60">
    <property type="entry name" value="Cadherins"/>
    <property type="match status" value="1"/>
</dbReference>
<feature type="transmembrane region" description="Helical" evidence="12">
    <location>
        <begin position="655"/>
        <end position="682"/>
    </location>
</feature>
<dbReference type="GO" id="GO:0004930">
    <property type="term" value="F:G protein-coupled receptor activity"/>
    <property type="evidence" value="ECO:0007669"/>
    <property type="project" value="InterPro"/>
</dbReference>
<keyword evidence="3" id="KW-1003">Cell membrane</keyword>
<dbReference type="GO" id="GO:0001736">
    <property type="term" value="P:establishment of planar polarity"/>
    <property type="evidence" value="ECO:0007669"/>
    <property type="project" value="UniProtKB-ARBA"/>
</dbReference>
<dbReference type="SMART" id="SM00303">
    <property type="entry name" value="GPS"/>
    <property type="match status" value="1"/>
</dbReference>
<dbReference type="CDD" id="cd11304">
    <property type="entry name" value="Cadherin_repeat"/>
    <property type="match status" value="2"/>
</dbReference>
<sequence>MGVHVVAISAYFEPNIGGNQGISYMLDDIDDHQYFAVDKYSGIVTTNRKIEKMRAVGLTSYEKIENATRLTIIVSKYNRFGPKFAHKNYTKCIHHLSPIGTTVLHVNAVDEDIESYNSRIYYTIIPIHKFNLPFAINASSGQLVTNDSLNARQELSYDFEIMATDTGSPLGYNTTKLSGSELGPSSQQLYKFKISDNCKCGPDPDCKVSDGLCICPHGILGKYDCHNTCPLDCKHGGTCIHTDNSNHKCVCKHGFQGPVCETKIKCKSEQTVTKRGHFVWNEIGFNEKDLQPCPHDSTTSAARSCLLQPNGTTYWSPIDDSRCQEKAQTTTTEQTLSTTSISVLDLKVRDIVHDVITNTKIAAQALSALDDYISGDSSEVNEITDFKSILELILSETPMNASEVFITSNKNFATKAMNVSDSDANNDISFKPIFRKAFNESQEINLPPEAMRKAMKQINSTTVRVQFIAHKNQKLFKSAQTNANEISRKEMPVIEAIVANVTIDRLRTPVSIVLSCNDCNASDYLSAKCVFWDEMHRNWSTNGIKTVVNVTNMSITCLSSHLTAFSVLFDLTPYETTNETVLSIITSIGCYLSICGLILTLITYSLFRCLNRDNSGKILINLCLSLLLLNAMFLIGSQSLIFESNNWCAFTAFTIHYFVLTSLCWMFVEAVHIYQLLVYVFATSETRFMLKRALLAWGLPFIWVMITAFVKPIAYRNDNDFCMVSPRQADVYYISYLMPASILIILNASVFVLAIRVLFTPRLASTASIKSGAVTMSQVWGALTLMALLGVSWIFGALAIGQMKLFFQYMFCVTNSLQGFLIFVFRVVRFPEARNAWIQFCTSGTLKKYRGQRQRLYGSNGTNRLSASDKKPETESSFSMAYNSETKTSKPFLSTTDESDVKHFTTYDSIRVSSDKHI</sequence>
<dbReference type="GO" id="GO:0007156">
    <property type="term" value="P:homophilic cell adhesion via plasma membrane adhesion molecules"/>
    <property type="evidence" value="ECO:0007669"/>
    <property type="project" value="InterPro"/>
</dbReference>
<reference evidence="17" key="1">
    <citation type="submission" date="2020-11" db="EMBL/GenBank/DDBJ databases">
        <authorList>
            <person name="Tran Van P."/>
        </authorList>
    </citation>
    <scope>NUCLEOTIDE SEQUENCE</scope>
</reference>
<evidence type="ECO:0000256" key="7">
    <source>
        <dbReference type="ARBA" id="ARBA00023157"/>
    </source>
</evidence>
<evidence type="ECO:0000256" key="9">
    <source>
        <dbReference type="PROSITE-ProRule" id="PRU00043"/>
    </source>
</evidence>
<dbReference type="InterPro" id="IPR057244">
    <property type="entry name" value="GAIN_B"/>
</dbReference>
<dbReference type="GO" id="GO:0007163">
    <property type="term" value="P:establishment or maintenance of cell polarity"/>
    <property type="evidence" value="ECO:0007669"/>
    <property type="project" value="UniProtKB-ARBA"/>
</dbReference>
<evidence type="ECO:0000256" key="6">
    <source>
        <dbReference type="ARBA" id="ARBA00023136"/>
    </source>
</evidence>
<keyword evidence="7 10" id="KW-1015">Disulfide bond</keyword>
<keyword evidence="8" id="KW-0424">Laminin EGF-like domain</keyword>
<evidence type="ECO:0000256" key="2">
    <source>
        <dbReference type="ARBA" id="ARBA00004236"/>
    </source>
</evidence>
<feature type="domain" description="EGF-like" evidence="13">
    <location>
        <begin position="226"/>
        <end position="261"/>
    </location>
</feature>
<proteinExistence type="predicted"/>
<dbReference type="PROSITE" id="PS01186">
    <property type="entry name" value="EGF_2"/>
    <property type="match status" value="1"/>
</dbReference>
<keyword evidence="18" id="KW-1185">Reference proteome</keyword>
<keyword evidence="5 12" id="KW-1133">Transmembrane helix</keyword>
<dbReference type="SUPFAM" id="SSF49313">
    <property type="entry name" value="Cadherin-like"/>
    <property type="match status" value="1"/>
</dbReference>
<comment type="caution">
    <text evidence="10">Lacks conserved residue(s) required for the propagation of feature annotation.</text>
</comment>
<dbReference type="GO" id="GO:0005509">
    <property type="term" value="F:calcium ion binding"/>
    <property type="evidence" value="ECO:0007669"/>
    <property type="project" value="UniProtKB-UniRule"/>
</dbReference>
<feature type="transmembrane region" description="Helical" evidence="12">
    <location>
        <begin position="779"/>
        <end position="800"/>
    </location>
</feature>
<dbReference type="EMBL" id="OC920519">
    <property type="protein sequence ID" value="CAD7652571.1"/>
    <property type="molecule type" value="Genomic_DNA"/>
</dbReference>
<dbReference type="PRINTS" id="PR00205">
    <property type="entry name" value="CADHERIN"/>
</dbReference>
<feature type="transmembrane region" description="Helical" evidence="12">
    <location>
        <begin position="734"/>
        <end position="759"/>
    </location>
</feature>
<dbReference type="SMART" id="SM00181">
    <property type="entry name" value="EGF"/>
    <property type="match status" value="1"/>
</dbReference>
<evidence type="ECO:0000256" key="12">
    <source>
        <dbReference type="SAM" id="Phobius"/>
    </source>
</evidence>
<keyword evidence="9" id="KW-0106">Calcium</keyword>
<feature type="transmembrane region" description="Helical" evidence="12">
    <location>
        <begin position="581"/>
        <end position="606"/>
    </location>
</feature>
<dbReference type="PROSITE" id="PS50026">
    <property type="entry name" value="EGF_3"/>
    <property type="match status" value="1"/>
</dbReference>
<dbReference type="InterPro" id="IPR015919">
    <property type="entry name" value="Cadherin-like_sf"/>
</dbReference>
<dbReference type="PANTHER" id="PTHR47767:SF1">
    <property type="entry name" value="ADHESION G PROTEIN-COUPLED RECEPTOR G7"/>
    <property type="match status" value="1"/>
</dbReference>
<dbReference type="Pfam" id="PF01825">
    <property type="entry name" value="GPS"/>
    <property type="match status" value="1"/>
</dbReference>
<dbReference type="CDD" id="cd15040">
    <property type="entry name" value="7tmB2_Adhesion"/>
    <property type="match status" value="1"/>
</dbReference>
<dbReference type="PROSITE" id="PS00022">
    <property type="entry name" value="EGF_1"/>
    <property type="match status" value="1"/>
</dbReference>
<evidence type="ECO:0000256" key="3">
    <source>
        <dbReference type="ARBA" id="ARBA00022475"/>
    </source>
</evidence>
<dbReference type="GO" id="GO:0007166">
    <property type="term" value="P:cell surface receptor signaling pathway"/>
    <property type="evidence" value="ECO:0007669"/>
    <property type="project" value="InterPro"/>
</dbReference>
<feature type="compositionally biased region" description="Polar residues" evidence="11">
    <location>
        <begin position="857"/>
        <end position="866"/>
    </location>
</feature>
<dbReference type="InterPro" id="IPR000832">
    <property type="entry name" value="GPCR_2_secretin-like"/>
</dbReference>
<dbReference type="EMBL" id="CAJPVJ010005694">
    <property type="protein sequence ID" value="CAG2169758.1"/>
    <property type="molecule type" value="Genomic_DNA"/>
</dbReference>
<dbReference type="InterPro" id="IPR053066">
    <property type="entry name" value="ADGR_G7"/>
</dbReference>
<feature type="region of interest" description="Disordered" evidence="11">
    <location>
        <begin position="857"/>
        <end position="880"/>
    </location>
</feature>
<gene>
    <name evidence="17" type="ORF">ONB1V03_LOCUS9232</name>
</gene>
<dbReference type="Pfam" id="PF00028">
    <property type="entry name" value="Cadherin"/>
    <property type="match status" value="1"/>
</dbReference>
<evidence type="ECO:0000256" key="5">
    <source>
        <dbReference type="ARBA" id="ARBA00022989"/>
    </source>
</evidence>
<dbReference type="Pfam" id="PF00002">
    <property type="entry name" value="7tm_2"/>
    <property type="match status" value="1"/>
</dbReference>
<evidence type="ECO:0000259" key="16">
    <source>
        <dbReference type="PROSITE" id="PS50268"/>
    </source>
</evidence>
<evidence type="ECO:0000256" key="8">
    <source>
        <dbReference type="ARBA" id="ARBA00023292"/>
    </source>
</evidence>
<dbReference type="PROSITE" id="PS50268">
    <property type="entry name" value="CADHERIN_2"/>
    <property type="match status" value="1"/>
</dbReference>
<dbReference type="PRINTS" id="PR00249">
    <property type="entry name" value="GPCRSECRETIN"/>
</dbReference>
<dbReference type="GO" id="GO:0005886">
    <property type="term" value="C:plasma membrane"/>
    <property type="evidence" value="ECO:0007669"/>
    <property type="project" value="UniProtKB-SubCell"/>
</dbReference>
<keyword evidence="4 12" id="KW-0812">Transmembrane</keyword>
<dbReference type="PANTHER" id="PTHR47767">
    <property type="entry name" value="ADHESION G PROTEIN-COUPLED RECEPTOR G7"/>
    <property type="match status" value="1"/>
</dbReference>
<dbReference type="Gene3D" id="1.20.1070.10">
    <property type="entry name" value="Rhodopsin 7-helix transmembrane proteins"/>
    <property type="match status" value="1"/>
</dbReference>
<dbReference type="PROSITE" id="PS50261">
    <property type="entry name" value="G_PROTEIN_RECEP_F2_4"/>
    <property type="match status" value="1"/>
</dbReference>
<dbReference type="Gene3D" id="2.10.25.10">
    <property type="entry name" value="Laminin"/>
    <property type="match status" value="1"/>
</dbReference>
<evidence type="ECO:0000256" key="11">
    <source>
        <dbReference type="SAM" id="MobiDB-lite"/>
    </source>
</evidence>
<keyword evidence="10" id="KW-0245">EGF-like domain</keyword>
<dbReference type="InterPro" id="IPR017981">
    <property type="entry name" value="GPCR_2-like_7TM"/>
</dbReference>
<feature type="domain" description="Cadherin" evidence="16">
    <location>
        <begin position="85"/>
        <end position="204"/>
    </location>
</feature>
<evidence type="ECO:0000259" key="15">
    <source>
        <dbReference type="PROSITE" id="PS50261"/>
    </source>
</evidence>
<dbReference type="InterPro" id="IPR000742">
    <property type="entry name" value="EGF"/>
</dbReference>
<dbReference type="InterPro" id="IPR046338">
    <property type="entry name" value="GAIN_dom_sf"/>
</dbReference>
<comment type="subcellular location">
    <subcellularLocation>
        <location evidence="2">Cell membrane</location>
    </subcellularLocation>
    <subcellularLocation>
        <location evidence="1">Membrane</location>
        <topology evidence="1">Multi-pass membrane protein</topology>
    </subcellularLocation>
</comment>
<organism evidence="17">
    <name type="scientific">Oppiella nova</name>
    <dbReference type="NCBI Taxonomy" id="334625"/>
    <lineage>
        <taxon>Eukaryota</taxon>
        <taxon>Metazoa</taxon>
        <taxon>Ecdysozoa</taxon>
        <taxon>Arthropoda</taxon>
        <taxon>Chelicerata</taxon>
        <taxon>Arachnida</taxon>
        <taxon>Acari</taxon>
        <taxon>Acariformes</taxon>
        <taxon>Sarcoptiformes</taxon>
        <taxon>Oribatida</taxon>
        <taxon>Brachypylina</taxon>
        <taxon>Oppioidea</taxon>
        <taxon>Oppiidae</taxon>
        <taxon>Oppiella</taxon>
    </lineage>
</organism>
<evidence type="ECO:0000256" key="1">
    <source>
        <dbReference type="ARBA" id="ARBA00004141"/>
    </source>
</evidence>
<dbReference type="AlphaFoldDB" id="A0A7R9M398"/>
<evidence type="ECO:0000259" key="13">
    <source>
        <dbReference type="PROSITE" id="PS50026"/>
    </source>
</evidence>
<feature type="transmembrane region" description="Helical" evidence="12">
    <location>
        <begin position="694"/>
        <end position="714"/>
    </location>
</feature>
<dbReference type="OrthoDB" id="6480216at2759"/>
<dbReference type="SMART" id="SM00112">
    <property type="entry name" value="CA"/>
    <property type="match status" value="1"/>
</dbReference>
<evidence type="ECO:0000313" key="17">
    <source>
        <dbReference type="EMBL" id="CAD7652571.1"/>
    </source>
</evidence>
<keyword evidence="6 12" id="KW-0472">Membrane</keyword>